<dbReference type="PANTHER" id="PTHR23073">
    <property type="entry name" value="26S PROTEASOME REGULATORY SUBUNIT"/>
    <property type="match status" value="1"/>
</dbReference>
<dbReference type="CDD" id="cd19481">
    <property type="entry name" value="RecA-like_protease"/>
    <property type="match status" value="1"/>
</dbReference>
<dbReference type="InterPro" id="IPR003959">
    <property type="entry name" value="ATPase_AAA_core"/>
</dbReference>
<reference evidence="5" key="1">
    <citation type="submission" date="2023-07" db="EMBL/GenBank/DDBJ databases">
        <title>Glyphosate-induced phosphonatase operons in soil bacteria of genus Achromobacter.</title>
        <authorList>
            <person name="Epiktetov D.O."/>
            <person name="Sviridov A.V."/>
            <person name="Tarlachkov S.V."/>
            <person name="Shushkova T.V."/>
            <person name="Toropygin I.Y."/>
            <person name="Leontievsky A."/>
        </authorList>
    </citation>
    <scope>NUCLEOTIDE SEQUENCE [LARGE SCALE GENOMIC DNA]</scope>
    <source>
        <strain evidence="5">Kg 16</strain>
    </source>
</reference>
<gene>
    <name evidence="4" type="ORF">RIU57_20650</name>
</gene>
<name>A0ABU2DHF3_ACHAE</name>
<dbReference type="InterPro" id="IPR027417">
    <property type="entry name" value="P-loop_NTPase"/>
</dbReference>
<dbReference type="InterPro" id="IPR050221">
    <property type="entry name" value="26S_Proteasome_ATPase"/>
</dbReference>
<organism evidence="4 5">
    <name type="scientific">Achromobacter aegrifaciens</name>
    <dbReference type="NCBI Taxonomy" id="1287736"/>
    <lineage>
        <taxon>Bacteria</taxon>
        <taxon>Pseudomonadati</taxon>
        <taxon>Pseudomonadota</taxon>
        <taxon>Betaproteobacteria</taxon>
        <taxon>Burkholderiales</taxon>
        <taxon>Alcaligenaceae</taxon>
        <taxon>Achromobacter</taxon>
    </lineage>
</organism>
<evidence type="ECO:0000256" key="2">
    <source>
        <dbReference type="ARBA" id="ARBA00022840"/>
    </source>
</evidence>
<dbReference type="GO" id="GO:0005524">
    <property type="term" value="F:ATP binding"/>
    <property type="evidence" value="ECO:0007669"/>
    <property type="project" value="UniProtKB-KW"/>
</dbReference>
<accession>A0ABU2DHF3</accession>
<dbReference type="Proteomes" id="UP001264156">
    <property type="component" value="Unassembled WGS sequence"/>
</dbReference>
<keyword evidence="5" id="KW-1185">Reference proteome</keyword>
<dbReference type="Gene3D" id="3.40.50.300">
    <property type="entry name" value="P-loop containing nucleotide triphosphate hydrolases"/>
    <property type="match status" value="1"/>
</dbReference>
<proteinExistence type="predicted"/>
<evidence type="ECO:0000313" key="5">
    <source>
        <dbReference type="Proteomes" id="UP001264156"/>
    </source>
</evidence>
<keyword evidence="2 4" id="KW-0067">ATP-binding</keyword>
<dbReference type="SUPFAM" id="SSF52540">
    <property type="entry name" value="P-loop containing nucleoside triphosphate hydrolases"/>
    <property type="match status" value="1"/>
</dbReference>
<feature type="domain" description="ATPase AAA-type core" evidence="3">
    <location>
        <begin position="31"/>
        <end position="141"/>
    </location>
</feature>
<comment type="caution">
    <text evidence="4">The sequence shown here is derived from an EMBL/GenBank/DDBJ whole genome shotgun (WGS) entry which is preliminary data.</text>
</comment>
<keyword evidence="1" id="KW-0547">Nucleotide-binding</keyword>
<evidence type="ECO:0000256" key="1">
    <source>
        <dbReference type="ARBA" id="ARBA00022741"/>
    </source>
</evidence>
<dbReference type="Pfam" id="PF00004">
    <property type="entry name" value="AAA"/>
    <property type="match status" value="1"/>
</dbReference>
<protein>
    <submittedName>
        <fullName evidence="4">ATP-binding protein</fullName>
    </submittedName>
</protein>
<sequence>MNAPTEPRILAFWDTGVQHDPRARAQAFEAAEELARDTGLALHRIDLSRIVSKYIAETEENLSRLFESVEQRGAVLYFDEADALFGKRANVKDSHDRYANIEVSYLLQPMQSYRGLASRAASLKSNLDSAFLRRLRFVVQFPAPAPDQRARRWSRALFTADTGAEVTMARLLQAVRADASQHARPLPGLKTREDP</sequence>
<dbReference type="RefSeq" id="WP_310534779.1">
    <property type="nucleotide sequence ID" value="NZ_JAVKVN010000008.1"/>
</dbReference>
<dbReference type="EMBL" id="JAVKVN010000008">
    <property type="protein sequence ID" value="MDR7947544.1"/>
    <property type="molecule type" value="Genomic_DNA"/>
</dbReference>
<evidence type="ECO:0000313" key="4">
    <source>
        <dbReference type="EMBL" id="MDR7947544.1"/>
    </source>
</evidence>
<evidence type="ECO:0000259" key="3">
    <source>
        <dbReference type="Pfam" id="PF00004"/>
    </source>
</evidence>